<feature type="compositionally biased region" description="Basic and acidic residues" evidence="1">
    <location>
        <begin position="119"/>
        <end position="163"/>
    </location>
</feature>
<dbReference type="EMBL" id="BRXY01000263">
    <property type="protein sequence ID" value="GMH81958.1"/>
    <property type="molecule type" value="Genomic_DNA"/>
</dbReference>
<dbReference type="Proteomes" id="UP001165085">
    <property type="component" value="Unassembled WGS sequence"/>
</dbReference>
<reference evidence="3" key="1">
    <citation type="journal article" date="2023" name="Commun. Biol.">
        <title>Genome analysis of Parmales, the sister group of diatoms, reveals the evolutionary specialization of diatoms from phago-mixotrophs to photoautotrophs.</title>
        <authorList>
            <person name="Ban H."/>
            <person name="Sato S."/>
            <person name="Yoshikawa S."/>
            <person name="Yamada K."/>
            <person name="Nakamura Y."/>
            <person name="Ichinomiya M."/>
            <person name="Sato N."/>
            <person name="Blanc-Mathieu R."/>
            <person name="Endo H."/>
            <person name="Kuwata A."/>
            <person name="Ogata H."/>
        </authorList>
    </citation>
    <scope>NUCLEOTIDE SEQUENCE [LARGE SCALE GENOMIC DNA]</scope>
    <source>
        <strain evidence="3">NIES 3701</strain>
    </source>
</reference>
<proteinExistence type="predicted"/>
<evidence type="ECO:0000313" key="2">
    <source>
        <dbReference type="EMBL" id="GMH81958.1"/>
    </source>
</evidence>
<evidence type="ECO:0000313" key="3">
    <source>
        <dbReference type="Proteomes" id="UP001165085"/>
    </source>
</evidence>
<name>A0A9W7ELY4_9STRA</name>
<accession>A0A9W7ELY4</accession>
<organism evidence="2 3">
    <name type="scientific">Triparma strigata</name>
    <dbReference type="NCBI Taxonomy" id="1606541"/>
    <lineage>
        <taxon>Eukaryota</taxon>
        <taxon>Sar</taxon>
        <taxon>Stramenopiles</taxon>
        <taxon>Ochrophyta</taxon>
        <taxon>Bolidophyceae</taxon>
        <taxon>Parmales</taxon>
        <taxon>Triparmaceae</taxon>
        <taxon>Triparma</taxon>
    </lineage>
</organism>
<feature type="compositionally biased region" description="Basic residues" evidence="1">
    <location>
        <begin position="222"/>
        <end position="239"/>
    </location>
</feature>
<gene>
    <name evidence="2" type="ORF">TrST_g5847</name>
</gene>
<sequence length="239" mass="27096">MSALVSAPTSNETFVSALITRLNLDAEIYSPYLLPSLSTLVSENVDPSPTPSTPSTYEAIKAKVSTSSSVDDLVSVLELLHESSGEEDDKLVETLMKECVEHITLHVVFLSEEELKLKTAKEEKEREELSRELERAKLEKETTSQEQLKEEDPEERRRKEELLARFGYEDDVDPAAASVADDADSTSKNSGGKNQKQQQQQQQGPNKIEARREQKQHEQEKKKKKEDRRKKAVKGERKR</sequence>
<evidence type="ECO:0000256" key="1">
    <source>
        <dbReference type="SAM" id="MobiDB-lite"/>
    </source>
</evidence>
<feature type="region of interest" description="Disordered" evidence="1">
    <location>
        <begin position="119"/>
        <end position="239"/>
    </location>
</feature>
<protein>
    <submittedName>
        <fullName evidence="2">Uncharacterized protein</fullName>
    </submittedName>
</protein>
<keyword evidence="3" id="KW-1185">Reference proteome</keyword>
<comment type="caution">
    <text evidence="2">The sequence shown here is derived from an EMBL/GenBank/DDBJ whole genome shotgun (WGS) entry which is preliminary data.</text>
</comment>
<feature type="compositionally biased region" description="Low complexity" evidence="1">
    <location>
        <begin position="187"/>
        <end position="204"/>
    </location>
</feature>
<feature type="compositionally biased region" description="Basic and acidic residues" evidence="1">
    <location>
        <begin position="208"/>
        <end position="221"/>
    </location>
</feature>
<dbReference type="AlphaFoldDB" id="A0A9W7ELY4"/>